<dbReference type="GO" id="GO:0043565">
    <property type="term" value="F:sequence-specific DNA binding"/>
    <property type="evidence" value="ECO:0007669"/>
    <property type="project" value="InterPro"/>
</dbReference>
<feature type="region of interest" description="Disordered" evidence="9">
    <location>
        <begin position="247"/>
        <end position="266"/>
    </location>
</feature>
<reference evidence="11" key="1">
    <citation type="journal article" date="2021" name="bioRxiv">
        <title>Whole Genome Assembly and Annotation of Northern Wild Rice, Zizania palustris L., Supports a Whole Genome Duplication in the Zizania Genus.</title>
        <authorList>
            <person name="Haas M."/>
            <person name="Kono T."/>
            <person name="Macchietto M."/>
            <person name="Millas R."/>
            <person name="McGilp L."/>
            <person name="Shao M."/>
            <person name="Duquette J."/>
            <person name="Hirsch C.N."/>
            <person name="Kimball J."/>
        </authorList>
    </citation>
    <scope>NUCLEOTIDE SEQUENCE</scope>
    <source>
        <tissue evidence="11">Fresh leaf tissue</tissue>
    </source>
</reference>
<dbReference type="FunFam" id="2.20.25.80:FF:000004">
    <property type="entry name" value="WRKY transcription factor 65"/>
    <property type="match status" value="1"/>
</dbReference>
<protein>
    <recommendedName>
        <fullName evidence="8">WRKY transcription factor WRKY51</fullName>
    </recommendedName>
</protein>
<evidence type="ECO:0000256" key="6">
    <source>
        <dbReference type="ARBA" id="ARBA00023242"/>
    </source>
</evidence>
<sequence length="266" mass="28173">MADAVPVVWRGGAVPDGDDDQAPAAGQLLTPSKYRTVVSMLSINRTGHARFRRAPVVQETAPASPVAEEAARDPSMAPRDLMTRRDGLGASAASSSFPSSVTAVTATGEGSVSNGRALLPAAGGHSSGGGGKLTRSPPMQFASHHHSSGLNHNSDGDGGERCRCSNKRKKSSSSRARRRIRVPAISSRNADIPPDDYSWRKYGQKPIKGSPYPRGYYKCSTGRGCPARKHVERDPGEPSMLIVTYDSDHRHGDDDPVVPGAVVPEI</sequence>
<feature type="compositionally biased region" description="Basic and acidic residues" evidence="9">
    <location>
        <begin position="154"/>
        <end position="163"/>
    </location>
</feature>
<dbReference type="AlphaFoldDB" id="A0A8J5VKK5"/>
<evidence type="ECO:0000313" key="11">
    <source>
        <dbReference type="EMBL" id="KAG8070635.1"/>
    </source>
</evidence>
<evidence type="ECO:0000256" key="4">
    <source>
        <dbReference type="ARBA" id="ARBA00023125"/>
    </source>
</evidence>
<accession>A0A8J5VKK5</accession>
<feature type="domain" description="WRKY" evidence="10">
    <location>
        <begin position="188"/>
        <end position="254"/>
    </location>
</feature>
<evidence type="ECO:0000256" key="3">
    <source>
        <dbReference type="ARBA" id="ARBA00023015"/>
    </source>
</evidence>
<evidence type="ECO:0000256" key="7">
    <source>
        <dbReference type="ARBA" id="ARBA00059977"/>
    </source>
</evidence>
<comment type="caution">
    <text evidence="11">The sequence shown here is derived from an EMBL/GenBank/DDBJ whole genome shotgun (WGS) entry which is preliminary data.</text>
</comment>
<comment type="subcellular location">
    <subcellularLocation>
        <location evidence="1">Nucleus</location>
    </subcellularLocation>
</comment>
<keyword evidence="3" id="KW-0805">Transcription regulation</keyword>
<name>A0A8J5VKK5_ZIZPA</name>
<comment type="function">
    <text evidence="7">Transcription factor. Interacts, when in complex with WRKY71, specifically with the W box (5'-(T)TGAC[CT]-3'), a frequently occurring elicitor-responsive cis-acting element. Represses specifically gibberellic acid (GA)-induced promoters in aleurone cells, probably by interfering with GAM1.</text>
</comment>
<evidence type="ECO:0000256" key="5">
    <source>
        <dbReference type="ARBA" id="ARBA00023163"/>
    </source>
</evidence>
<proteinExistence type="inferred from homology"/>
<dbReference type="Pfam" id="PF10533">
    <property type="entry name" value="Plant_zn_clust"/>
    <property type="match status" value="1"/>
</dbReference>
<feature type="compositionally biased region" description="Low complexity" evidence="9">
    <location>
        <begin position="257"/>
        <end position="266"/>
    </location>
</feature>
<feature type="region of interest" description="Disordered" evidence="9">
    <location>
        <begin position="108"/>
        <end position="184"/>
    </location>
</feature>
<dbReference type="PANTHER" id="PTHR31282">
    <property type="entry name" value="WRKY TRANSCRIPTION FACTOR 21-RELATED"/>
    <property type="match status" value="1"/>
</dbReference>
<dbReference type="Proteomes" id="UP000729402">
    <property type="component" value="Unassembled WGS sequence"/>
</dbReference>
<organism evidence="11 12">
    <name type="scientific">Zizania palustris</name>
    <name type="common">Northern wild rice</name>
    <dbReference type="NCBI Taxonomy" id="103762"/>
    <lineage>
        <taxon>Eukaryota</taxon>
        <taxon>Viridiplantae</taxon>
        <taxon>Streptophyta</taxon>
        <taxon>Embryophyta</taxon>
        <taxon>Tracheophyta</taxon>
        <taxon>Spermatophyta</taxon>
        <taxon>Magnoliopsida</taxon>
        <taxon>Liliopsida</taxon>
        <taxon>Poales</taxon>
        <taxon>Poaceae</taxon>
        <taxon>BOP clade</taxon>
        <taxon>Oryzoideae</taxon>
        <taxon>Oryzeae</taxon>
        <taxon>Zizaniinae</taxon>
        <taxon>Zizania</taxon>
    </lineage>
</organism>
<dbReference type="OrthoDB" id="1918969at2759"/>
<evidence type="ECO:0000256" key="1">
    <source>
        <dbReference type="ARBA" id="ARBA00004123"/>
    </source>
</evidence>
<dbReference type="InterPro" id="IPR018872">
    <property type="entry name" value="Zn-cluster-dom"/>
</dbReference>
<evidence type="ECO:0000313" key="12">
    <source>
        <dbReference type="Proteomes" id="UP000729402"/>
    </source>
</evidence>
<dbReference type="InterPro" id="IPR044810">
    <property type="entry name" value="WRKY_plant"/>
</dbReference>
<feature type="compositionally biased region" description="Basic residues" evidence="9">
    <location>
        <begin position="164"/>
        <end position="181"/>
    </location>
</feature>
<keyword evidence="12" id="KW-1185">Reference proteome</keyword>
<keyword evidence="4" id="KW-0238">DNA-binding</keyword>
<evidence type="ECO:0000256" key="2">
    <source>
        <dbReference type="ARBA" id="ARBA00008189"/>
    </source>
</evidence>
<dbReference type="GO" id="GO:0005634">
    <property type="term" value="C:nucleus"/>
    <property type="evidence" value="ECO:0007669"/>
    <property type="project" value="UniProtKB-SubCell"/>
</dbReference>
<dbReference type="InterPro" id="IPR003657">
    <property type="entry name" value="WRKY_dom"/>
</dbReference>
<dbReference type="Pfam" id="PF03106">
    <property type="entry name" value="WRKY"/>
    <property type="match status" value="1"/>
</dbReference>
<dbReference type="PROSITE" id="PS50811">
    <property type="entry name" value="WRKY"/>
    <property type="match status" value="1"/>
</dbReference>
<evidence type="ECO:0000259" key="10">
    <source>
        <dbReference type="PROSITE" id="PS50811"/>
    </source>
</evidence>
<keyword evidence="6" id="KW-0539">Nucleus</keyword>
<keyword evidence="5" id="KW-0804">Transcription</keyword>
<evidence type="ECO:0000256" key="8">
    <source>
        <dbReference type="ARBA" id="ARBA00070168"/>
    </source>
</evidence>
<dbReference type="GO" id="GO:0003700">
    <property type="term" value="F:DNA-binding transcription factor activity"/>
    <property type="evidence" value="ECO:0007669"/>
    <property type="project" value="InterPro"/>
</dbReference>
<evidence type="ECO:0000256" key="9">
    <source>
        <dbReference type="SAM" id="MobiDB-lite"/>
    </source>
</evidence>
<dbReference type="EMBL" id="JAAALK010000283">
    <property type="protein sequence ID" value="KAG8070635.1"/>
    <property type="molecule type" value="Genomic_DNA"/>
</dbReference>
<comment type="similarity">
    <text evidence="2">Belongs to the WRKY group II-a family.</text>
</comment>
<dbReference type="SMART" id="SM00774">
    <property type="entry name" value="WRKY"/>
    <property type="match status" value="1"/>
</dbReference>
<feature type="region of interest" description="Disordered" evidence="9">
    <location>
        <begin position="58"/>
        <end position="82"/>
    </location>
</feature>
<gene>
    <name evidence="11" type="ORF">GUJ93_ZPchr0006g45648</name>
</gene>
<reference evidence="11" key="2">
    <citation type="submission" date="2021-02" db="EMBL/GenBank/DDBJ databases">
        <authorList>
            <person name="Kimball J.A."/>
            <person name="Haas M.W."/>
            <person name="Macchietto M."/>
            <person name="Kono T."/>
            <person name="Duquette J."/>
            <person name="Shao M."/>
        </authorList>
    </citation>
    <scope>NUCLEOTIDE SEQUENCE</scope>
    <source>
        <tissue evidence="11">Fresh leaf tissue</tissue>
    </source>
</reference>